<keyword evidence="3" id="KW-1185">Reference proteome</keyword>
<reference evidence="2 3" key="1">
    <citation type="submission" date="2024-06" db="EMBL/GenBank/DDBJ databases">
        <title>Complete genome of Phlyctema vagabunda strain 19-DSS-EL-015.</title>
        <authorList>
            <person name="Fiorenzani C."/>
        </authorList>
    </citation>
    <scope>NUCLEOTIDE SEQUENCE [LARGE SCALE GENOMIC DNA]</scope>
    <source>
        <strain evidence="2 3">19-DSS-EL-015</strain>
    </source>
</reference>
<feature type="region of interest" description="Disordered" evidence="1">
    <location>
        <begin position="1"/>
        <end position="29"/>
    </location>
</feature>
<gene>
    <name evidence="2" type="ORF">PVAG01_05339</name>
</gene>
<feature type="compositionally biased region" description="Basic and acidic residues" evidence="1">
    <location>
        <begin position="9"/>
        <end position="20"/>
    </location>
</feature>
<protein>
    <submittedName>
        <fullName evidence="2">Uncharacterized protein</fullName>
    </submittedName>
</protein>
<evidence type="ECO:0000313" key="2">
    <source>
        <dbReference type="EMBL" id="KAL3423592.1"/>
    </source>
</evidence>
<organism evidence="2 3">
    <name type="scientific">Phlyctema vagabunda</name>
    <dbReference type="NCBI Taxonomy" id="108571"/>
    <lineage>
        <taxon>Eukaryota</taxon>
        <taxon>Fungi</taxon>
        <taxon>Dikarya</taxon>
        <taxon>Ascomycota</taxon>
        <taxon>Pezizomycotina</taxon>
        <taxon>Leotiomycetes</taxon>
        <taxon>Helotiales</taxon>
        <taxon>Dermateaceae</taxon>
        <taxon>Phlyctema</taxon>
    </lineage>
</organism>
<evidence type="ECO:0000256" key="1">
    <source>
        <dbReference type="SAM" id="MobiDB-lite"/>
    </source>
</evidence>
<name>A0ABR4PKH5_9HELO</name>
<dbReference type="EMBL" id="JBFCZG010000004">
    <property type="protein sequence ID" value="KAL3423592.1"/>
    <property type="molecule type" value="Genomic_DNA"/>
</dbReference>
<sequence length="371" mass="40744">MQTPSPYSRDNRIKREKQPDSRTSLQLSLDPPPTEFSLLAIEITHTYRIRFSCKDHLLPPSPSWHSPSPPWPLIQPDANQTWPQLMDPNYPLPAADTAGLSIPFRTHQGHFSPKVSPQLVPLHIHEPGLQNSLAGPGSTHTIDGPQEFISNCGTFELGNWPLTDAHTGIDTGSTLNLEEFKDFSIPQWLDSDPHRFNQLFSEPAQLQPPQGSLVDKAELSSCYAPSLDFVAQGLENRASSSTYDFNVPEAQASTHQSYPGGLANQYSSMTPQASNGDGWAFDLSQQPASISPAANLNERGPHSTSMEDSQHIGTGTSAVFPKLGVLTALESSKESEMLSATFNLYTGDKSCIVMFMVVQTTEEEVTLDWEN</sequence>
<dbReference type="Proteomes" id="UP001629113">
    <property type="component" value="Unassembled WGS sequence"/>
</dbReference>
<accession>A0ABR4PKH5</accession>
<proteinExistence type="predicted"/>
<evidence type="ECO:0000313" key="3">
    <source>
        <dbReference type="Proteomes" id="UP001629113"/>
    </source>
</evidence>
<comment type="caution">
    <text evidence="2">The sequence shown here is derived from an EMBL/GenBank/DDBJ whole genome shotgun (WGS) entry which is preliminary data.</text>
</comment>